<dbReference type="InterPro" id="IPR017896">
    <property type="entry name" value="4Fe4S_Fe-S-bd"/>
</dbReference>
<evidence type="ECO:0000256" key="3">
    <source>
        <dbReference type="ARBA" id="ARBA00022630"/>
    </source>
</evidence>
<dbReference type="AlphaFoldDB" id="A0A5K7S4G7"/>
<evidence type="ECO:0000256" key="1">
    <source>
        <dbReference type="ARBA" id="ARBA00001917"/>
    </source>
</evidence>
<keyword evidence="3" id="KW-0285">Flavoprotein</keyword>
<feature type="domain" description="4Fe-4S ferredoxin-type" evidence="9">
    <location>
        <begin position="32"/>
        <end position="55"/>
    </location>
</feature>
<dbReference type="GO" id="GO:0051536">
    <property type="term" value="F:iron-sulfur cluster binding"/>
    <property type="evidence" value="ECO:0007669"/>
    <property type="project" value="UniProtKB-KW"/>
</dbReference>
<dbReference type="GO" id="GO:0046872">
    <property type="term" value="F:metal ion binding"/>
    <property type="evidence" value="ECO:0007669"/>
    <property type="project" value="UniProtKB-KW"/>
</dbReference>
<evidence type="ECO:0000256" key="5">
    <source>
        <dbReference type="ARBA" id="ARBA00022723"/>
    </source>
</evidence>
<sequence length="277" mass="31093">MPFIKLEKCTRCLKCVKDCPANAITIETGEIADSCIHCGHCVAICPEMAVRPDFGDVFLLQPHAVTPKDFKNLTSEIRSCRSYLQKDVPDAVLLQLIDNMKHYPSASNARPLQITIVRSKEKVKLLNDLTEEALIKMFSFICSPVVSSFIRVFVPSINIKKLKRYKESFVRNRELNDSQICHHAPAVILFHGEVSKTGMAEADANIWATYTSIYANTLGLNTCFNGFIVKAMGKKSKLNPQFKVPANHKVYASLLVGYPKVKYRNETSRQSPIVVLL</sequence>
<dbReference type="Proteomes" id="UP001193389">
    <property type="component" value="Chromosome"/>
</dbReference>
<evidence type="ECO:0000313" key="10">
    <source>
        <dbReference type="EMBL" id="BBE16365.1"/>
    </source>
</evidence>
<organism evidence="10 11">
    <name type="scientific">Aquipluma nitroreducens</name>
    <dbReference type="NCBI Taxonomy" id="2010828"/>
    <lineage>
        <taxon>Bacteria</taxon>
        <taxon>Pseudomonadati</taxon>
        <taxon>Bacteroidota</taxon>
        <taxon>Bacteroidia</taxon>
        <taxon>Marinilabiliales</taxon>
        <taxon>Prolixibacteraceae</taxon>
        <taxon>Aquipluma</taxon>
    </lineage>
</organism>
<keyword evidence="4" id="KW-0288">FMN</keyword>
<feature type="domain" description="4Fe-4S ferredoxin-type" evidence="9">
    <location>
        <begin position="1"/>
        <end position="29"/>
    </location>
</feature>
<accession>A0A5K7S4G7</accession>
<dbReference type="SUPFAM" id="SSF54862">
    <property type="entry name" value="4Fe-4S ferredoxins"/>
    <property type="match status" value="1"/>
</dbReference>
<name>A0A5K7S4G7_9BACT</name>
<evidence type="ECO:0000259" key="9">
    <source>
        <dbReference type="PROSITE" id="PS51379"/>
    </source>
</evidence>
<dbReference type="InterPro" id="IPR029479">
    <property type="entry name" value="Nitroreductase"/>
</dbReference>
<dbReference type="Gene3D" id="3.40.109.10">
    <property type="entry name" value="NADH Oxidase"/>
    <property type="match status" value="1"/>
</dbReference>
<evidence type="ECO:0000256" key="6">
    <source>
        <dbReference type="ARBA" id="ARBA00023002"/>
    </source>
</evidence>
<dbReference type="KEGG" id="anf:AQPE_0503"/>
<dbReference type="SUPFAM" id="SSF55469">
    <property type="entry name" value="FMN-dependent nitroreductase-like"/>
    <property type="match status" value="1"/>
</dbReference>
<keyword evidence="6" id="KW-0560">Oxidoreductase</keyword>
<dbReference type="RefSeq" id="WP_318349446.1">
    <property type="nucleotide sequence ID" value="NZ_AP018694.1"/>
</dbReference>
<keyword evidence="8" id="KW-0411">Iron-sulfur</keyword>
<gene>
    <name evidence="10" type="ORF">AQPE_0503</name>
</gene>
<dbReference type="PROSITE" id="PS51379">
    <property type="entry name" value="4FE4S_FER_2"/>
    <property type="match status" value="2"/>
</dbReference>
<protein>
    <submittedName>
        <fullName evidence="10">4Fe-4S dicluster domain</fullName>
    </submittedName>
</protein>
<dbReference type="InterPro" id="IPR000415">
    <property type="entry name" value="Nitroreductase-like"/>
</dbReference>
<dbReference type="EMBL" id="AP018694">
    <property type="protein sequence ID" value="BBE16365.1"/>
    <property type="molecule type" value="Genomic_DNA"/>
</dbReference>
<dbReference type="PANTHER" id="PTHR43673:SF2">
    <property type="entry name" value="NITROREDUCTASE"/>
    <property type="match status" value="1"/>
</dbReference>
<keyword evidence="11" id="KW-1185">Reference proteome</keyword>
<dbReference type="GO" id="GO:0016491">
    <property type="term" value="F:oxidoreductase activity"/>
    <property type="evidence" value="ECO:0007669"/>
    <property type="project" value="UniProtKB-KW"/>
</dbReference>
<evidence type="ECO:0000256" key="7">
    <source>
        <dbReference type="ARBA" id="ARBA00023004"/>
    </source>
</evidence>
<dbReference type="PANTHER" id="PTHR43673">
    <property type="entry name" value="NAD(P)H NITROREDUCTASE YDGI-RELATED"/>
    <property type="match status" value="1"/>
</dbReference>
<evidence type="ECO:0000256" key="2">
    <source>
        <dbReference type="ARBA" id="ARBA00007118"/>
    </source>
</evidence>
<comment type="cofactor">
    <cofactor evidence="1">
        <name>FMN</name>
        <dbReference type="ChEBI" id="CHEBI:58210"/>
    </cofactor>
</comment>
<proteinExistence type="inferred from homology"/>
<dbReference type="Pfam" id="PF00881">
    <property type="entry name" value="Nitroreductase"/>
    <property type="match status" value="1"/>
</dbReference>
<dbReference type="InterPro" id="IPR017900">
    <property type="entry name" value="4Fe4S_Fe_S_CS"/>
</dbReference>
<comment type="similarity">
    <text evidence="2">Belongs to the nitroreductase family.</text>
</comment>
<reference evidence="10" key="1">
    <citation type="journal article" date="2020" name="Int. J. Syst. Evol. Microbiol.">
        <title>Aquipluma nitroreducens gen. nov. sp. nov., a novel facultatively anaerobic bacterium isolated from a freshwater lake.</title>
        <authorList>
            <person name="Watanabe M."/>
            <person name="Kojima H."/>
            <person name="Fukui M."/>
        </authorList>
    </citation>
    <scope>NUCLEOTIDE SEQUENCE</scope>
    <source>
        <strain evidence="10">MeG22</strain>
    </source>
</reference>
<dbReference type="Pfam" id="PF13237">
    <property type="entry name" value="Fer4_10"/>
    <property type="match status" value="1"/>
</dbReference>
<evidence type="ECO:0000256" key="8">
    <source>
        <dbReference type="ARBA" id="ARBA00023014"/>
    </source>
</evidence>
<dbReference type="Gene3D" id="3.30.70.20">
    <property type="match status" value="1"/>
</dbReference>
<keyword evidence="7" id="KW-0408">Iron</keyword>
<keyword evidence="5" id="KW-0479">Metal-binding</keyword>
<evidence type="ECO:0000313" key="11">
    <source>
        <dbReference type="Proteomes" id="UP001193389"/>
    </source>
</evidence>
<evidence type="ECO:0000256" key="4">
    <source>
        <dbReference type="ARBA" id="ARBA00022643"/>
    </source>
</evidence>
<dbReference type="PROSITE" id="PS00198">
    <property type="entry name" value="4FE4S_FER_1"/>
    <property type="match status" value="2"/>
</dbReference>